<protein>
    <submittedName>
        <fullName evidence="1">Uncharacterized protein</fullName>
    </submittedName>
</protein>
<accession>A0A238BTG0</accession>
<gene>
    <name evidence="1" type="ORF">X798_04966</name>
</gene>
<dbReference type="AlphaFoldDB" id="A0A238BTG0"/>
<organism evidence="1 2">
    <name type="scientific">Onchocerca flexuosa</name>
    <dbReference type="NCBI Taxonomy" id="387005"/>
    <lineage>
        <taxon>Eukaryota</taxon>
        <taxon>Metazoa</taxon>
        <taxon>Ecdysozoa</taxon>
        <taxon>Nematoda</taxon>
        <taxon>Chromadorea</taxon>
        <taxon>Rhabditida</taxon>
        <taxon>Spirurina</taxon>
        <taxon>Spiruromorpha</taxon>
        <taxon>Filarioidea</taxon>
        <taxon>Onchocercidae</taxon>
        <taxon>Onchocerca</taxon>
    </lineage>
</organism>
<evidence type="ECO:0000313" key="1">
    <source>
        <dbReference type="EMBL" id="OZC07970.1"/>
    </source>
</evidence>
<keyword evidence="2" id="KW-1185">Reference proteome</keyword>
<evidence type="ECO:0000313" key="2">
    <source>
        <dbReference type="Proteomes" id="UP000242913"/>
    </source>
</evidence>
<dbReference type="Proteomes" id="UP000242913">
    <property type="component" value="Unassembled WGS sequence"/>
</dbReference>
<sequence length="31" mass="3829">MELEAYDTMKLLKNQHLSEQMEMMAHYRDEI</sequence>
<dbReference type="EMBL" id="KZ270017">
    <property type="protein sequence ID" value="OZC07970.1"/>
    <property type="molecule type" value="Genomic_DNA"/>
</dbReference>
<proteinExistence type="predicted"/>
<name>A0A238BTG0_9BILA</name>
<reference evidence="1 2" key="1">
    <citation type="submission" date="2015-12" db="EMBL/GenBank/DDBJ databases">
        <title>Draft genome of the nematode, Onchocerca flexuosa.</title>
        <authorList>
            <person name="Mitreva M."/>
        </authorList>
    </citation>
    <scope>NUCLEOTIDE SEQUENCE [LARGE SCALE GENOMIC DNA]</scope>
    <source>
        <strain evidence="1">Red Deer</strain>
    </source>
</reference>